<dbReference type="Proteomes" id="UP000025061">
    <property type="component" value="Unassembled WGS sequence"/>
</dbReference>
<dbReference type="OrthoDB" id="9807358at2"/>
<evidence type="ECO:0008006" key="3">
    <source>
        <dbReference type="Google" id="ProtNLM"/>
    </source>
</evidence>
<gene>
    <name evidence="1" type="ORF">HHI_14587</name>
</gene>
<keyword evidence="2" id="KW-1185">Reference proteome</keyword>
<dbReference type="RefSeq" id="WP_011645164.1">
    <property type="nucleotide sequence ID" value="NZ_ARYI01000014.1"/>
</dbReference>
<dbReference type="AlphaFoldDB" id="A0A059FFR0"/>
<evidence type="ECO:0000313" key="1">
    <source>
        <dbReference type="EMBL" id="KCZ89386.1"/>
    </source>
</evidence>
<accession>A0A059FFR0</accession>
<name>A0A059FFR0_9PROT</name>
<comment type="caution">
    <text evidence="1">The sequence shown here is derived from an EMBL/GenBank/DDBJ whole genome shotgun (WGS) entry which is preliminary data.</text>
</comment>
<organism evidence="1 2">
    <name type="scientific">Hyphomonas hirschiana VP5</name>
    <dbReference type="NCBI Taxonomy" id="1280951"/>
    <lineage>
        <taxon>Bacteria</taxon>
        <taxon>Pseudomonadati</taxon>
        <taxon>Pseudomonadota</taxon>
        <taxon>Alphaproteobacteria</taxon>
        <taxon>Hyphomonadales</taxon>
        <taxon>Hyphomonadaceae</taxon>
        <taxon>Hyphomonas</taxon>
    </lineage>
</organism>
<proteinExistence type="predicted"/>
<reference evidence="1 2" key="1">
    <citation type="submission" date="2013-04" db="EMBL/GenBank/DDBJ databases">
        <title>Hyphomonas hirschiana VP5 Genome Sequencing.</title>
        <authorList>
            <person name="Lai Q."/>
            <person name="Shao Z."/>
        </authorList>
    </citation>
    <scope>NUCLEOTIDE SEQUENCE [LARGE SCALE GENOMIC DNA]</scope>
    <source>
        <strain evidence="1 2">VP5</strain>
    </source>
</reference>
<evidence type="ECO:0000313" key="2">
    <source>
        <dbReference type="Proteomes" id="UP000025061"/>
    </source>
</evidence>
<protein>
    <recommendedName>
        <fullName evidence="3">Co-chaperone DjlA N-terminal domain-containing protein</fullName>
    </recommendedName>
</protein>
<sequence length="179" mass="19580">MHVIFAAFAILTAVAVWTWRLRMARRGLDELGEVAKTVANAPRRLAFKWRAGKGGIELVEDPREAAAIMMMMMALARGGPLSPQQADVIEDEIKTHFGFSDPEAEDLAAHAAWVGGSQLPGDEQMRRLSRLVVTAPQLSPKEVVDLDAMLVAVSEAEGLPTRAQMTLLQIYRDMAGLKT</sequence>
<dbReference type="PATRIC" id="fig|1280951.3.peg.2940"/>
<dbReference type="EMBL" id="ARYI01000014">
    <property type="protein sequence ID" value="KCZ89386.1"/>
    <property type="molecule type" value="Genomic_DNA"/>
</dbReference>